<dbReference type="AlphaFoldDB" id="A0A0G1Z2A5"/>
<accession>A0A0G1Z2A5</accession>
<gene>
    <name evidence="1" type="ORF">UY61_C0004G0005</name>
</gene>
<name>A0A0G1Z2A5_9BACT</name>
<protein>
    <submittedName>
        <fullName evidence="1">Uncharacterized protein</fullName>
    </submittedName>
</protein>
<dbReference type="EMBL" id="LCQQ01000004">
    <property type="protein sequence ID" value="KKW21497.1"/>
    <property type="molecule type" value="Genomic_DNA"/>
</dbReference>
<reference evidence="1 2" key="1">
    <citation type="journal article" date="2015" name="Nature">
        <title>rRNA introns, odd ribosomes, and small enigmatic genomes across a large radiation of phyla.</title>
        <authorList>
            <person name="Brown C.T."/>
            <person name="Hug L.A."/>
            <person name="Thomas B.C."/>
            <person name="Sharon I."/>
            <person name="Castelle C.J."/>
            <person name="Singh A."/>
            <person name="Wilkins M.J."/>
            <person name="Williams K.H."/>
            <person name="Banfield J.F."/>
        </authorList>
    </citation>
    <scope>NUCLEOTIDE SEQUENCE [LARGE SCALE GENOMIC DNA]</scope>
</reference>
<proteinExistence type="predicted"/>
<sequence>MKVVVERIENAWLRGELIRLGAKERPVKDAVIIDATTGKVSIRRSFSTLLVLESGVIVYPGSPGEVCATFDGGYPQVVGLLMFLKLLSVPIPDEFPTHFQYQHSIAVPA</sequence>
<evidence type="ECO:0000313" key="1">
    <source>
        <dbReference type="EMBL" id="KKW21497.1"/>
    </source>
</evidence>
<evidence type="ECO:0000313" key="2">
    <source>
        <dbReference type="Proteomes" id="UP000034201"/>
    </source>
</evidence>
<comment type="caution">
    <text evidence="1">The sequence shown here is derived from an EMBL/GenBank/DDBJ whole genome shotgun (WGS) entry which is preliminary data.</text>
</comment>
<dbReference type="Proteomes" id="UP000034201">
    <property type="component" value="Unassembled WGS sequence"/>
</dbReference>
<organism evidence="1 2">
    <name type="scientific">Candidatus Adlerbacteria bacterium GW2011_GWC1_50_9</name>
    <dbReference type="NCBI Taxonomy" id="1618608"/>
    <lineage>
        <taxon>Bacteria</taxon>
        <taxon>Candidatus Adleribacteriota</taxon>
    </lineage>
</organism>